<evidence type="ECO:0000313" key="9">
    <source>
        <dbReference type="Proteomes" id="UP000002630"/>
    </source>
</evidence>
<dbReference type="PROSITE" id="PS51685">
    <property type="entry name" value="SAM_MT_ERG6_SMT"/>
    <property type="match status" value="1"/>
</dbReference>
<evidence type="ECO:0000256" key="6">
    <source>
        <dbReference type="RuleBase" id="RU362025"/>
    </source>
</evidence>
<dbReference type="InterPro" id="IPR050447">
    <property type="entry name" value="Erg6_SMT_methyltransf"/>
</dbReference>
<dbReference type="Gene3D" id="3.40.50.150">
    <property type="entry name" value="Vaccinia Virus protein VP39"/>
    <property type="match status" value="1"/>
</dbReference>
<feature type="domain" description="SAM-dependent methyltransferase Erg6/SMT-type" evidence="7">
    <location>
        <begin position="122"/>
        <end position="413"/>
    </location>
</feature>
<dbReference type="EC" id="2.1.1.-" evidence="6"/>
<dbReference type="eggNOG" id="KOG1269">
    <property type="taxonomic scope" value="Eukaryota"/>
</dbReference>
<dbReference type="SUPFAM" id="SSF53335">
    <property type="entry name" value="S-adenosyl-L-methionine-dependent methyltransferases"/>
    <property type="match status" value="1"/>
</dbReference>
<protein>
    <recommendedName>
        <fullName evidence="6">Methyltransferase</fullName>
        <ecNumber evidence="6">2.1.1.-</ecNumber>
    </recommendedName>
</protein>
<reference evidence="8 9" key="1">
    <citation type="journal article" date="2010" name="Nature">
        <title>The Ectocarpus genome and the independent evolution of multicellularity in brown algae.</title>
        <authorList>
            <person name="Cock J.M."/>
            <person name="Sterck L."/>
            <person name="Rouze P."/>
            <person name="Scornet D."/>
            <person name="Allen A.E."/>
            <person name="Amoutzias G."/>
            <person name="Anthouard V."/>
            <person name="Artiguenave F."/>
            <person name="Aury J.M."/>
            <person name="Badger J.H."/>
            <person name="Beszteri B."/>
            <person name="Billiau K."/>
            <person name="Bonnet E."/>
            <person name="Bothwell J.H."/>
            <person name="Bowler C."/>
            <person name="Boyen C."/>
            <person name="Brownlee C."/>
            <person name="Carrano C.J."/>
            <person name="Charrier B."/>
            <person name="Cho G.Y."/>
            <person name="Coelho S.M."/>
            <person name="Collen J."/>
            <person name="Corre E."/>
            <person name="Da Silva C."/>
            <person name="Delage L."/>
            <person name="Delaroque N."/>
            <person name="Dittami S.M."/>
            <person name="Doulbeau S."/>
            <person name="Elias M."/>
            <person name="Farnham G."/>
            <person name="Gachon C.M."/>
            <person name="Gschloessl B."/>
            <person name="Heesch S."/>
            <person name="Jabbari K."/>
            <person name="Jubin C."/>
            <person name="Kawai H."/>
            <person name="Kimura K."/>
            <person name="Kloareg B."/>
            <person name="Kupper F.C."/>
            <person name="Lang D."/>
            <person name="Le Bail A."/>
            <person name="Leblanc C."/>
            <person name="Lerouge P."/>
            <person name="Lohr M."/>
            <person name="Lopez P.J."/>
            <person name="Martens C."/>
            <person name="Maumus F."/>
            <person name="Michel G."/>
            <person name="Miranda-Saavedra D."/>
            <person name="Morales J."/>
            <person name="Moreau H."/>
            <person name="Motomura T."/>
            <person name="Nagasato C."/>
            <person name="Napoli C.A."/>
            <person name="Nelson D.R."/>
            <person name="Nyvall-Collen P."/>
            <person name="Peters A.F."/>
            <person name="Pommier C."/>
            <person name="Potin P."/>
            <person name="Poulain J."/>
            <person name="Quesneville H."/>
            <person name="Read B."/>
            <person name="Rensing S.A."/>
            <person name="Ritter A."/>
            <person name="Rousvoal S."/>
            <person name="Samanta M."/>
            <person name="Samson G."/>
            <person name="Schroeder D.C."/>
            <person name="Segurens B."/>
            <person name="Strittmatter M."/>
            <person name="Tonon T."/>
            <person name="Tregear J.W."/>
            <person name="Valentin K."/>
            <person name="von Dassow P."/>
            <person name="Yamagishi T."/>
            <person name="Van de Peer Y."/>
            <person name="Wincker P."/>
        </authorList>
    </citation>
    <scope>NUCLEOTIDE SEQUENCE [LARGE SCALE GENOMIC DNA]</scope>
    <source>
        <strain evidence="9">Ec32 / CCAP1310/4</strain>
    </source>
</reference>
<name>D8LBH5_ECTSI</name>
<keyword evidence="1 5" id="KW-0489">Methyltransferase</keyword>
<dbReference type="InParanoid" id="D8LBH5"/>
<dbReference type="Pfam" id="PF08241">
    <property type="entry name" value="Methyltransf_11"/>
    <property type="match status" value="1"/>
</dbReference>
<dbReference type="OrthoDB" id="540004at2759"/>
<keyword evidence="3 5" id="KW-0949">S-adenosyl-L-methionine</keyword>
<dbReference type="InterPro" id="IPR029063">
    <property type="entry name" value="SAM-dependent_MTases_sf"/>
</dbReference>
<gene>
    <name evidence="8" type="primary">SMT2</name>
    <name evidence="8" type="ORF">Esi_0000_0459</name>
</gene>
<dbReference type="AlphaFoldDB" id="D8LBH5"/>
<dbReference type="STRING" id="2880.D8LBH5"/>
<evidence type="ECO:0000256" key="5">
    <source>
        <dbReference type="PROSITE-ProRule" id="PRU01022"/>
    </source>
</evidence>
<dbReference type="InterPro" id="IPR013216">
    <property type="entry name" value="Methyltransf_11"/>
</dbReference>
<organism evidence="8 9">
    <name type="scientific">Ectocarpus siliculosus</name>
    <name type="common">Brown alga</name>
    <name type="synonym">Conferva siliculosa</name>
    <dbReference type="NCBI Taxonomy" id="2880"/>
    <lineage>
        <taxon>Eukaryota</taxon>
        <taxon>Sar</taxon>
        <taxon>Stramenopiles</taxon>
        <taxon>Ochrophyta</taxon>
        <taxon>PX clade</taxon>
        <taxon>Phaeophyceae</taxon>
        <taxon>Ectocarpales</taxon>
        <taxon>Ectocarpaceae</taxon>
        <taxon>Ectocarpus</taxon>
    </lineage>
</organism>
<dbReference type="InterPro" id="IPR013705">
    <property type="entry name" value="Sterol_MeTrfase_C"/>
</dbReference>
<dbReference type="PANTHER" id="PTHR44068">
    <property type="entry name" value="ZGC:194242"/>
    <property type="match status" value="1"/>
</dbReference>
<dbReference type="Proteomes" id="UP000002630">
    <property type="component" value="Linkage Group LG01"/>
</dbReference>
<keyword evidence="2 5" id="KW-0808">Transferase</keyword>
<evidence type="ECO:0000256" key="1">
    <source>
        <dbReference type="ARBA" id="ARBA00022603"/>
    </source>
</evidence>
<evidence type="ECO:0000256" key="4">
    <source>
        <dbReference type="ARBA" id="ARBA00038188"/>
    </source>
</evidence>
<keyword evidence="9" id="KW-1185">Reference proteome</keyword>
<dbReference type="GO" id="GO:0003838">
    <property type="term" value="F:sterol 24-C-methyltransferase activity"/>
    <property type="evidence" value="ECO:0007669"/>
    <property type="project" value="TreeGrafter"/>
</dbReference>
<accession>D8LBH5</accession>
<proteinExistence type="inferred from homology"/>
<sequence length="414" mass="46287">MATTLALCVVSSAVLYAQLKDKPLDSVLESPLDQPPLVLANAALTLACSTLVVLKHEVFCRLVYATDPLEVTWTFIRGFFGQEKGRGIKVDSWITEYNRLHDDNESSVEEREGSYAKLVNAYYELATLFYEWGWGSSFHFASRWRNESFQDSIKRHEYYLGGRLGVSRGAKVLDCGCGIGGPYRNIAQFTGADITGITINEYQVKRGNEVNKNMGVDQQCRSIQGDFMKLPFEDNSFDGVYAIEATCHAPQREGVYSEIYRVLKPGCVFACYEWCLTDKFDASNDKHRLIKKQIEEGDGLPDMITPPEVDSALKASGFEILETRDAALDPNPGGIPWYQPLTPSWNVFTQRFQFNWLGMRLTKAALYVMEMFYLAPAGTNKVQAMLQAGGMGCAQGGLTGTFTPMYLAVCRKPL</sequence>
<dbReference type="OMA" id="NGIATMM"/>
<comment type="similarity">
    <text evidence="4 5 6">Belongs to the class I-like SAM-binding methyltransferase superfamily. Erg6/SMT family.</text>
</comment>
<evidence type="ECO:0000259" key="7">
    <source>
        <dbReference type="PROSITE" id="PS51685"/>
    </source>
</evidence>
<evidence type="ECO:0000313" key="8">
    <source>
        <dbReference type="EMBL" id="CBN76684.1"/>
    </source>
</evidence>
<dbReference type="GO" id="GO:0005783">
    <property type="term" value="C:endoplasmic reticulum"/>
    <property type="evidence" value="ECO:0007669"/>
    <property type="project" value="TreeGrafter"/>
</dbReference>
<dbReference type="Pfam" id="PF08498">
    <property type="entry name" value="Sterol_MT_C"/>
    <property type="match status" value="1"/>
</dbReference>
<evidence type="ECO:0000256" key="3">
    <source>
        <dbReference type="ARBA" id="ARBA00022691"/>
    </source>
</evidence>
<dbReference type="EMBL" id="FN649726">
    <property type="protein sequence ID" value="CBN76684.1"/>
    <property type="molecule type" value="Genomic_DNA"/>
</dbReference>
<dbReference type="GO" id="GO:0032259">
    <property type="term" value="P:methylation"/>
    <property type="evidence" value="ECO:0007669"/>
    <property type="project" value="UniProtKB-KW"/>
</dbReference>
<dbReference type="CDD" id="cd02440">
    <property type="entry name" value="AdoMet_MTases"/>
    <property type="match status" value="1"/>
</dbReference>
<dbReference type="GO" id="GO:0016126">
    <property type="term" value="P:sterol biosynthetic process"/>
    <property type="evidence" value="ECO:0007669"/>
    <property type="project" value="TreeGrafter"/>
</dbReference>
<dbReference type="PANTHER" id="PTHR44068:SF1">
    <property type="entry name" value="HYPOTHETICAL LOC100005854"/>
    <property type="match status" value="1"/>
</dbReference>
<dbReference type="InterPro" id="IPR030384">
    <property type="entry name" value="MeTrfase_SMT"/>
</dbReference>
<evidence type="ECO:0000256" key="2">
    <source>
        <dbReference type="ARBA" id="ARBA00022679"/>
    </source>
</evidence>
<dbReference type="EMBL" id="FN647682">
    <property type="protein sequence ID" value="CBN76684.1"/>
    <property type="molecule type" value="Genomic_DNA"/>
</dbReference>